<accession>A0A6S7KEK7</accession>
<dbReference type="InterPro" id="IPR027109">
    <property type="entry name" value="Swc4/Dmap1"/>
</dbReference>
<dbReference type="GO" id="GO:0006281">
    <property type="term" value="P:DNA repair"/>
    <property type="evidence" value="ECO:0007669"/>
    <property type="project" value="InterPro"/>
</dbReference>
<proteinExistence type="predicted"/>
<dbReference type="GO" id="GO:0003714">
    <property type="term" value="F:transcription corepressor activity"/>
    <property type="evidence" value="ECO:0007669"/>
    <property type="project" value="TreeGrafter"/>
</dbReference>
<protein>
    <submittedName>
        <fullName evidence="2">DNA methyltransferase 1-associated 1, partial</fullName>
    </submittedName>
</protein>
<feature type="region of interest" description="Disordered" evidence="1">
    <location>
        <begin position="90"/>
        <end position="124"/>
    </location>
</feature>
<evidence type="ECO:0000313" key="3">
    <source>
        <dbReference type="Proteomes" id="UP001152795"/>
    </source>
</evidence>
<keyword evidence="3" id="KW-1185">Reference proteome</keyword>
<dbReference type="PANTHER" id="PTHR12855:SF10">
    <property type="entry name" value="DNA METHYLTRANSFERASE 1-ASSOCIATED PROTEIN 1"/>
    <property type="match status" value="1"/>
</dbReference>
<dbReference type="Pfam" id="PF05499">
    <property type="entry name" value="DMAP1"/>
    <property type="match status" value="1"/>
</dbReference>
<dbReference type="GO" id="GO:0000122">
    <property type="term" value="P:negative regulation of transcription by RNA polymerase II"/>
    <property type="evidence" value="ECO:0007669"/>
    <property type="project" value="TreeGrafter"/>
</dbReference>
<dbReference type="InterPro" id="IPR008468">
    <property type="entry name" value="DMAP1"/>
</dbReference>
<organism evidence="2 3">
    <name type="scientific">Paramuricea clavata</name>
    <name type="common">Red gorgonian</name>
    <name type="synonym">Violescent sea-whip</name>
    <dbReference type="NCBI Taxonomy" id="317549"/>
    <lineage>
        <taxon>Eukaryota</taxon>
        <taxon>Metazoa</taxon>
        <taxon>Cnidaria</taxon>
        <taxon>Anthozoa</taxon>
        <taxon>Octocorallia</taxon>
        <taxon>Malacalcyonacea</taxon>
        <taxon>Plexauridae</taxon>
        <taxon>Paramuricea</taxon>
    </lineage>
</organism>
<feature type="non-terminal residue" evidence="2">
    <location>
        <position position="286"/>
    </location>
</feature>
<keyword evidence="2" id="KW-0808">Transferase</keyword>
<dbReference type="GO" id="GO:0000812">
    <property type="term" value="C:Swr1 complex"/>
    <property type="evidence" value="ECO:0007669"/>
    <property type="project" value="TreeGrafter"/>
</dbReference>
<evidence type="ECO:0000256" key="1">
    <source>
        <dbReference type="SAM" id="MobiDB-lite"/>
    </source>
</evidence>
<reference evidence="2" key="1">
    <citation type="submission" date="2020-04" db="EMBL/GenBank/DDBJ databases">
        <authorList>
            <person name="Alioto T."/>
            <person name="Alioto T."/>
            <person name="Gomez Garrido J."/>
        </authorList>
    </citation>
    <scope>NUCLEOTIDE SEQUENCE</scope>
    <source>
        <strain evidence="2">A484AB</strain>
    </source>
</reference>
<gene>
    <name evidence="2" type="ORF">PACLA_8A037748</name>
</gene>
<dbReference type="AlphaFoldDB" id="A0A6S7KEK7"/>
<dbReference type="OrthoDB" id="5974517at2759"/>
<name>A0A6S7KEK7_PARCT</name>
<feature type="region of interest" description="Disordered" evidence="1">
    <location>
        <begin position="20"/>
        <end position="42"/>
    </location>
</feature>
<dbReference type="PANTHER" id="PTHR12855">
    <property type="entry name" value="DNA METHYLTRANSFERASE 1-ASSOCIATED PROTEIN 1 FAMILY MEMBER"/>
    <property type="match status" value="1"/>
</dbReference>
<dbReference type="Proteomes" id="UP001152795">
    <property type="component" value="Unassembled WGS sequence"/>
</dbReference>
<dbReference type="GO" id="GO:0006338">
    <property type="term" value="P:chromatin remodeling"/>
    <property type="evidence" value="ECO:0007669"/>
    <property type="project" value="InterPro"/>
</dbReference>
<dbReference type="GO" id="GO:0032259">
    <property type="term" value="P:methylation"/>
    <property type="evidence" value="ECO:0007669"/>
    <property type="project" value="UniProtKB-KW"/>
</dbReference>
<dbReference type="EMBL" id="CACRXK020014324">
    <property type="protein sequence ID" value="CAB4026643.1"/>
    <property type="molecule type" value="Genomic_DNA"/>
</dbReference>
<comment type="caution">
    <text evidence="2">The sequence shown here is derived from an EMBL/GenBank/DDBJ whole genome shotgun (WGS) entry which is preliminary data.</text>
</comment>
<sequence>ERSIEDLKDRYYDSITRLLKGRSPAGTEPENLPTSYDAEHEKTRKKQLLQLFNRTPEQIQEEEYLLAELKKIEIRKKERERRQQDLQKLITAAESTTEARNQEKGRPSNQNKKKQTKKKEAVVEKPAKIEGAGIKFPENKAAGVSLRSSRLKMPNSVGTKKSKAVEMLLDELRVELIPMPTEEICKKFNELRNDIILLYDLKQASTNCEFELQSLRHRYETLVPGKDIAETVPSSIAALSGITPSTTGSATPLIDNVIAPLAAANARKRRSVPQFMDQNPLKKKKT</sequence>
<keyword evidence="2" id="KW-0489">Methyltransferase</keyword>
<dbReference type="GO" id="GO:0035267">
    <property type="term" value="C:NuA4 histone acetyltransferase complex"/>
    <property type="evidence" value="ECO:0007669"/>
    <property type="project" value="InterPro"/>
</dbReference>
<evidence type="ECO:0000313" key="2">
    <source>
        <dbReference type="EMBL" id="CAB4026643.1"/>
    </source>
</evidence>
<dbReference type="GO" id="GO:0008168">
    <property type="term" value="F:methyltransferase activity"/>
    <property type="evidence" value="ECO:0007669"/>
    <property type="project" value="UniProtKB-KW"/>
</dbReference>